<dbReference type="AlphaFoldDB" id="A0A4R2KMG9"/>
<accession>A0A4R2KMG9</accession>
<evidence type="ECO:0000313" key="1">
    <source>
        <dbReference type="EMBL" id="TCO71248.1"/>
    </source>
</evidence>
<dbReference type="Proteomes" id="UP000295142">
    <property type="component" value="Unassembled WGS sequence"/>
</dbReference>
<proteinExistence type="predicted"/>
<evidence type="ECO:0000313" key="2">
    <source>
        <dbReference type="Proteomes" id="UP000295142"/>
    </source>
</evidence>
<protein>
    <submittedName>
        <fullName evidence="1">Uncharacterized protein</fullName>
    </submittedName>
</protein>
<name>A0A4R2KMG9_9RHOB</name>
<organism evidence="1 2">
    <name type="scientific">Rhodovulum euryhalinum</name>
    <dbReference type="NCBI Taxonomy" id="35805"/>
    <lineage>
        <taxon>Bacteria</taxon>
        <taxon>Pseudomonadati</taxon>
        <taxon>Pseudomonadota</taxon>
        <taxon>Alphaproteobacteria</taxon>
        <taxon>Rhodobacterales</taxon>
        <taxon>Paracoccaceae</taxon>
        <taxon>Rhodovulum</taxon>
    </lineage>
</organism>
<reference evidence="1 2" key="1">
    <citation type="submission" date="2019-03" db="EMBL/GenBank/DDBJ databases">
        <title>Genomic Encyclopedia of Type Strains, Phase IV (KMG-IV): sequencing the most valuable type-strain genomes for metagenomic binning, comparative biology and taxonomic classification.</title>
        <authorList>
            <person name="Goeker M."/>
        </authorList>
    </citation>
    <scope>NUCLEOTIDE SEQUENCE [LARGE SCALE GENOMIC DNA]</scope>
    <source>
        <strain evidence="1 2">DSM 4868</strain>
    </source>
</reference>
<comment type="caution">
    <text evidence="1">The sequence shown here is derived from an EMBL/GenBank/DDBJ whole genome shotgun (WGS) entry which is preliminary data.</text>
</comment>
<dbReference type="RefSeq" id="WP_132544454.1">
    <property type="nucleotide sequence ID" value="NZ_SLWW01000007.1"/>
</dbReference>
<gene>
    <name evidence="1" type="ORF">EV655_107141</name>
</gene>
<keyword evidence="2" id="KW-1185">Reference proteome</keyword>
<sequence>MARMLHLMVSRTLALPGAAARGLIMRGQAAIEERGRERLKARLDWRDPAPTRNLRKARRR</sequence>
<dbReference type="EMBL" id="SLWW01000007">
    <property type="protein sequence ID" value="TCO71248.1"/>
    <property type="molecule type" value="Genomic_DNA"/>
</dbReference>